<feature type="transmembrane region" description="Helical" evidence="1">
    <location>
        <begin position="184"/>
        <end position="203"/>
    </location>
</feature>
<feature type="transmembrane region" description="Helical" evidence="1">
    <location>
        <begin position="243"/>
        <end position="263"/>
    </location>
</feature>
<feature type="transmembrane region" description="Helical" evidence="1">
    <location>
        <begin position="453"/>
        <end position="477"/>
    </location>
</feature>
<organism evidence="2">
    <name type="scientific">hydrothermal vent metagenome</name>
    <dbReference type="NCBI Taxonomy" id="652676"/>
    <lineage>
        <taxon>unclassified sequences</taxon>
        <taxon>metagenomes</taxon>
        <taxon>ecological metagenomes</taxon>
    </lineage>
</organism>
<feature type="transmembrane region" description="Helical" evidence="1">
    <location>
        <begin position="61"/>
        <end position="81"/>
    </location>
</feature>
<feature type="transmembrane region" description="Helical" evidence="1">
    <location>
        <begin position="345"/>
        <end position="366"/>
    </location>
</feature>
<feature type="transmembrane region" description="Helical" evidence="1">
    <location>
        <begin position="313"/>
        <end position="333"/>
    </location>
</feature>
<sequence length="478" mass="50085">MIAGLRPAPGSFTWLAAHEIRLAWRTRPRKGATRWIGYMMLLAWLAFGCFLAWILRDEPILPAPGIMTGILAGSIVGFSFMTTQAILGSQRTLYENGDLDLLFSAPIEGRTVLLAKLFGIAGTIVLTYAVLLLSLVVPIAILGHPQLFGLVTLLAALALAAAAIGLGITLGLAKLAGPRAARTVGQISAALLGGAIFLVSQLAGHGDRRESSVSVLFERFSDEGVGSTGLSGLPGHAAFGDPVAVIVLLGIGALLFVLAGIMLQRLFLSGYQDGGARLSRARPTGRATDRLFHASLFRSVFAKEWRLLARDPALVFQILLRLIYLAPIVFVAFGRGSHAPMTPGLAFASVLLAGQMVGSFAWLTVSAEDAPDLITVSPVSKAAIDRVKLMAAFAMAAPIGVILPIVIAFQTLPGALVTLACTVIGGSAAGYIELKLGKPAQRSSFARRRSGSVVGNILSILVAIIFGGIAGAAVYFIR</sequence>
<evidence type="ECO:0000256" key="1">
    <source>
        <dbReference type="SAM" id="Phobius"/>
    </source>
</evidence>
<feature type="transmembrane region" description="Helical" evidence="1">
    <location>
        <begin position="147"/>
        <end position="172"/>
    </location>
</feature>
<feature type="transmembrane region" description="Helical" evidence="1">
    <location>
        <begin position="35"/>
        <end position="55"/>
    </location>
</feature>
<accession>A0A160TPZ3</accession>
<evidence type="ECO:0000313" key="2">
    <source>
        <dbReference type="EMBL" id="CUS45749.1"/>
    </source>
</evidence>
<evidence type="ECO:0008006" key="3">
    <source>
        <dbReference type="Google" id="ProtNLM"/>
    </source>
</evidence>
<feature type="transmembrane region" description="Helical" evidence="1">
    <location>
        <begin position="415"/>
        <end position="432"/>
    </location>
</feature>
<keyword evidence="1" id="KW-1133">Transmembrane helix</keyword>
<dbReference type="AlphaFoldDB" id="A0A160TPZ3"/>
<keyword evidence="1" id="KW-0472">Membrane</keyword>
<feature type="transmembrane region" description="Helical" evidence="1">
    <location>
        <begin position="117"/>
        <end position="141"/>
    </location>
</feature>
<proteinExistence type="predicted"/>
<feature type="transmembrane region" description="Helical" evidence="1">
    <location>
        <begin position="387"/>
        <end position="409"/>
    </location>
</feature>
<name>A0A160TPZ3_9ZZZZ</name>
<protein>
    <recommendedName>
        <fullName evidence="3">ABC-2 type transport system permease protein</fullName>
    </recommendedName>
</protein>
<gene>
    <name evidence="2" type="ORF">MGWOODY_Smn1869</name>
</gene>
<reference evidence="2" key="1">
    <citation type="submission" date="2015-10" db="EMBL/GenBank/DDBJ databases">
        <authorList>
            <person name="Gilbert D.G."/>
        </authorList>
    </citation>
    <scope>NUCLEOTIDE SEQUENCE</scope>
</reference>
<dbReference type="EMBL" id="CZQE01000296">
    <property type="protein sequence ID" value="CUS45749.1"/>
    <property type="molecule type" value="Genomic_DNA"/>
</dbReference>
<keyword evidence="1" id="KW-0812">Transmembrane</keyword>